<keyword evidence="2 5" id="KW-0808">Transferase</keyword>
<sequence>MPLYLDPDVLHSFRDLNQGPGAILDLIGAMAFRTAGTAQRLGLFEVLGAGPQSAAGVAAKLGLPGEPLTVLLDALVGFGYLRKSGDLYTAGPPVSPWLDRAAGGGFAPALAVWHDLLGELWQGLEDAVRTGRPPEPFYPWLERSPDRVRDFQTMLAGLAWMLAPAVVEAAPKIGGSLLDIGGGHAIYSIAFCRAAPDLTATVIDLPGALTQGRAHVEEAGLAERIHLVPGDLADPIDGSHDAVLLFNVVHGLDPEAGADLVARTARALKPGGVLLVLEPFADPPDGAGAHDVALLGGFSLNLAATQGGRLYTYDEVAGWASAAGLNGIERLPLSAPGTDELLVARREAQ</sequence>
<keyword evidence="1 5" id="KW-0489">Methyltransferase</keyword>
<organism evidence="5 6">
    <name type="scientific">Nonomuraea endophytica</name>
    <dbReference type="NCBI Taxonomy" id="714136"/>
    <lineage>
        <taxon>Bacteria</taxon>
        <taxon>Bacillati</taxon>
        <taxon>Actinomycetota</taxon>
        <taxon>Actinomycetes</taxon>
        <taxon>Streptosporangiales</taxon>
        <taxon>Streptosporangiaceae</taxon>
        <taxon>Nonomuraea</taxon>
    </lineage>
</organism>
<dbReference type="InterPro" id="IPR036388">
    <property type="entry name" value="WH-like_DNA-bd_sf"/>
</dbReference>
<protein>
    <submittedName>
        <fullName evidence="5">SAM-dependent methyltransferase</fullName>
    </submittedName>
</protein>
<dbReference type="AlphaFoldDB" id="A0A7W8EJ58"/>
<evidence type="ECO:0000259" key="4">
    <source>
        <dbReference type="Pfam" id="PF00891"/>
    </source>
</evidence>
<dbReference type="RefSeq" id="WP_221340947.1">
    <property type="nucleotide sequence ID" value="NZ_JACHIN010000008.1"/>
</dbReference>
<evidence type="ECO:0000256" key="2">
    <source>
        <dbReference type="ARBA" id="ARBA00022679"/>
    </source>
</evidence>
<dbReference type="InterPro" id="IPR001077">
    <property type="entry name" value="COMT_C"/>
</dbReference>
<dbReference type="SUPFAM" id="SSF53335">
    <property type="entry name" value="S-adenosyl-L-methionine-dependent methyltransferases"/>
    <property type="match status" value="1"/>
</dbReference>
<dbReference type="PANTHER" id="PTHR43712:SF2">
    <property type="entry name" value="O-METHYLTRANSFERASE CICE"/>
    <property type="match status" value="1"/>
</dbReference>
<dbReference type="Gene3D" id="1.10.10.10">
    <property type="entry name" value="Winged helix-like DNA-binding domain superfamily/Winged helix DNA-binding domain"/>
    <property type="match status" value="1"/>
</dbReference>
<dbReference type="PANTHER" id="PTHR43712">
    <property type="entry name" value="PUTATIVE (AFU_ORTHOLOGUE AFUA_4G14580)-RELATED"/>
    <property type="match status" value="1"/>
</dbReference>
<gene>
    <name evidence="5" type="ORF">HNR40_005854</name>
</gene>
<evidence type="ECO:0000313" key="5">
    <source>
        <dbReference type="EMBL" id="MBB5080367.1"/>
    </source>
</evidence>
<dbReference type="Pfam" id="PF00891">
    <property type="entry name" value="Methyltransf_2"/>
    <property type="match status" value="1"/>
</dbReference>
<dbReference type="GO" id="GO:0032259">
    <property type="term" value="P:methylation"/>
    <property type="evidence" value="ECO:0007669"/>
    <property type="project" value="UniProtKB-KW"/>
</dbReference>
<dbReference type="GO" id="GO:0008171">
    <property type="term" value="F:O-methyltransferase activity"/>
    <property type="evidence" value="ECO:0007669"/>
    <property type="project" value="InterPro"/>
</dbReference>
<feature type="domain" description="O-methyltransferase C-terminal" evidence="4">
    <location>
        <begin position="124"/>
        <end position="324"/>
    </location>
</feature>
<keyword evidence="6" id="KW-1185">Reference proteome</keyword>
<dbReference type="InterPro" id="IPR036390">
    <property type="entry name" value="WH_DNA-bd_sf"/>
</dbReference>
<dbReference type="InterPro" id="IPR016461">
    <property type="entry name" value="COMT-like"/>
</dbReference>
<keyword evidence="3" id="KW-0949">S-adenosyl-L-methionine</keyword>
<name>A0A7W8EJ58_9ACTN</name>
<proteinExistence type="predicted"/>
<dbReference type="InterPro" id="IPR029063">
    <property type="entry name" value="SAM-dependent_MTases_sf"/>
</dbReference>
<dbReference type="CDD" id="cd02440">
    <property type="entry name" value="AdoMet_MTases"/>
    <property type="match status" value="1"/>
</dbReference>
<reference evidence="5 6" key="1">
    <citation type="submission" date="2020-08" db="EMBL/GenBank/DDBJ databases">
        <title>Genomic Encyclopedia of Type Strains, Phase IV (KMG-IV): sequencing the most valuable type-strain genomes for metagenomic binning, comparative biology and taxonomic classification.</title>
        <authorList>
            <person name="Goeker M."/>
        </authorList>
    </citation>
    <scope>NUCLEOTIDE SEQUENCE [LARGE SCALE GENOMIC DNA]</scope>
    <source>
        <strain evidence="5 6">DSM 45385</strain>
    </source>
</reference>
<dbReference type="EMBL" id="JACHIN010000008">
    <property type="protein sequence ID" value="MBB5080367.1"/>
    <property type="molecule type" value="Genomic_DNA"/>
</dbReference>
<dbReference type="Gene3D" id="3.40.50.150">
    <property type="entry name" value="Vaccinia Virus protein VP39"/>
    <property type="match status" value="1"/>
</dbReference>
<evidence type="ECO:0000313" key="6">
    <source>
        <dbReference type="Proteomes" id="UP000568380"/>
    </source>
</evidence>
<evidence type="ECO:0000256" key="1">
    <source>
        <dbReference type="ARBA" id="ARBA00022603"/>
    </source>
</evidence>
<dbReference type="PROSITE" id="PS51683">
    <property type="entry name" value="SAM_OMT_II"/>
    <property type="match status" value="1"/>
</dbReference>
<accession>A0A7W8EJ58</accession>
<evidence type="ECO:0000256" key="3">
    <source>
        <dbReference type="ARBA" id="ARBA00022691"/>
    </source>
</evidence>
<comment type="caution">
    <text evidence="5">The sequence shown here is derived from an EMBL/GenBank/DDBJ whole genome shotgun (WGS) entry which is preliminary data.</text>
</comment>
<dbReference type="Proteomes" id="UP000568380">
    <property type="component" value="Unassembled WGS sequence"/>
</dbReference>
<dbReference type="SUPFAM" id="SSF46785">
    <property type="entry name" value="Winged helix' DNA-binding domain"/>
    <property type="match status" value="1"/>
</dbReference>